<evidence type="ECO:0000313" key="12">
    <source>
        <dbReference type="EMBL" id="OGM07088.1"/>
    </source>
</evidence>
<evidence type="ECO:0000256" key="4">
    <source>
        <dbReference type="ARBA" id="ARBA00022679"/>
    </source>
</evidence>
<evidence type="ECO:0000256" key="5">
    <source>
        <dbReference type="ARBA" id="ARBA00022723"/>
    </source>
</evidence>
<keyword evidence="4 10" id="KW-0808">Transferase</keyword>
<dbReference type="SMART" id="SM00861">
    <property type="entry name" value="Transket_pyr"/>
    <property type="match status" value="1"/>
</dbReference>
<dbReference type="InterPro" id="IPR029061">
    <property type="entry name" value="THDP-binding"/>
</dbReference>
<organism evidence="12 13">
    <name type="scientific">Candidatus Wallbacteria bacterium GWC2_49_35</name>
    <dbReference type="NCBI Taxonomy" id="1817813"/>
    <lineage>
        <taxon>Bacteria</taxon>
        <taxon>Candidatus Walliibacteriota</taxon>
    </lineage>
</organism>
<dbReference type="Pfam" id="PF02779">
    <property type="entry name" value="Transket_pyr"/>
    <property type="match status" value="1"/>
</dbReference>
<dbReference type="HAMAP" id="MF_00315">
    <property type="entry name" value="DXP_synth"/>
    <property type="match status" value="1"/>
</dbReference>
<dbReference type="PANTHER" id="PTHR43322:SF5">
    <property type="entry name" value="1-DEOXY-D-XYLULOSE-5-PHOSPHATE SYNTHASE, CHLOROPLASTIC"/>
    <property type="match status" value="1"/>
</dbReference>
<comment type="subunit">
    <text evidence="3 10">Homodimer.</text>
</comment>
<dbReference type="Proteomes" id="UP000178735">
    <property type="component" value="Unassembled WGS sequence"/>
</dbReference>
<feature type="binding site" evidence="10">
    <location>
        <position position="73"/>
    </location>
    <ligand>
        <name>thiamine diphosphate</name>
        <dbReference type="ChEBI" id="CHEBI:58937"/>
    </ligand>
</feature>
<keyword evidence="8 10" id="KW-0786">Thiamine pyrophosphate</keyword>
<protein>
    <recommendedName>
        <fullName evidence="10">1-deoxy-D-xylulose-5-phosphate synthase</fullName>
        <ecNumber evidence="10">2.2.1.7</ecNumber>
    </recommendedName>
    <alternativeName>
        <fullName evidence="10">1-deoxyxylulose-5-phosphate synthase</fullName>
        <shortName evidence="10">DXP synthase</shortName>
        <shortName evidence="10">DXPS</shortName>
    </alternativeName>
</protein>
<dbReference type="InterPro" id="IPR005475">
    <property type="entry name" value="Transketolase-like_Pyr-bd"/>
</dbReference>
<keyword evidence="5 10" id="KW-0479">Metal-binding</keyword>
<feature type="binding site" evidence="10">
    <location>
        <begin position="114"/>
        <end position="116"/>
    </location>
    <ligand>
        <name>thiamine diphosphate</name>
        <dbReference type="ChEBI" id="CHEBI:58937"/>
    </ligand>
</feature>
<feature type="binding site" evidence="10">
    <location>
        <position position="285"/>
    </location>
    <ligand>
        <name>thiamine diphosphate</name>
        <dbReference type="ChEBI" id="CHEBI:58937"/>
    </ligand>
</feature>
<evidence type="ECO:0000256" key="3">
    <source>
        <dbReference type="ARBA" id="ARBA00011738"/>
    </source>
</evidence>
<comment type="cofactor">
    <cofactor evidence="10">
        <name>Mg(2+)</name>
        <dbReference type="ChEBI" id="CHEBI:18420"/>
    </cofactor>
    <text evidence="10">Binds 1 Mg(2+) ion per subunit.</text>
</comment>
<keyword evidence="6 10" id="KW-0460">Magnesium</keyword>
<dbReference type="SUPFAM" id="SSF52922">
    <property type="entry name" value="TK C-terminal domain-like"/>
    <property type="match status" value="1"/>
</dbReference>
<dbReference type="SUPFAM" id="SSF52518">
    <property type="entry name" value="Thiamin diphosphate-binding fold (THDP-binding)"/>
    <property type="match status" value="2"/>
</dbReference>
<dbReference type="InterPro" id="IPR005477">
    <property type="entry name" value="Dxylulose-5-P_synthase"/>
</dbReference>
<feature type="binding site" evidence="10">
    <location>
        <position position="145"/>
    </location>
    <ligand>
        <name>Mg(2+)</name>
        <dbReference type="ChEBI" id="CHEBI:18420"/>
    </ligand>
</feature>
<keyword evidence="7 10" id="KW-0784">Thiamine biosynthesis</keyword>
<feature type="binding site" evidence="10">
    <location>
        <position position="174"/>
    </location>
    <ligand>
        <name>Mg(2+)</name>
        <dbReference type="ChEBI" id="CHEBI:18420"/>
    </ligand>
</feature>
<sequence length="641" mass="69491">MSILEKISVPADLKKLSYPEIDRLCSEIRNIMVEVVSKNGGHLASNLGAVELSVALHRVFDLSRDRFIFDVGHQCYAHKILTGRLNKIETLRQYGGLSGFPKLNESVYDAFGTGHSSTSISAAAGYAAGRDLNGENYYVGAIIGDASLSSGMAFEALNHIGHMKRKLMIILNDNEMAISPNVGALSVYLEKIRVGWVYNKVKEDIEALLKMIPIFGSNVAKFVERVKSSLKYLVVPGMIFEELGIKYIGPIDGHNVEQIVATIENAKDFPGPVLIHAVTKKGKGFSLAEASPEKYHSGGLFCMESGAVKESVNDKTYTDIFSDTLADLAARENKIVAITAAMCDGTGLASFAAAHKDRFFDVGICEQHAFTFAAGLSLTGKIPVVALYSTFSQRAFDQFVHDIALQNLHVIICLDRAGLVGEDGPTHHGAFDISMFKMIPNAIIMAPSDAHELKNALYNAVYNYNQPVIIRYPKGKAADFSPEKPLAGVDGYHYENIERGMYKIVAPGEKTVIISCGTALGECVSAEAELREKHSLSCAIIDLRFAKPISDQLIEDIGKKFSGVVCVEDNALKGGVGEEITARLYTAGYASKKIKLIGLPDRFVEHGANAILRSIIGNDRAAIVEAVLSVSGSGEKCQKKE</sequence>
<comment type="similarity">
    <text evidence="2 10">Belongs to the transketolase family. DXPS subfamily.</text>
</comment>
<dbReference type="InterPro" id="IPR049557">
    <property type="entry name" value="Transketolase_CS"/>
</dbReference>
<dbReference type="GO" id="GO:0030976">
    <property type="term" value="F:thiamine pyrophosphate binding"/>
    <property type="evidence" value="ECO:0007669"/>
    <property type="project" value="UniProtKB-UniRule"/>
</dbReference>
<dbReference type="GO" id="GO:0016114">
    <property type="term" value="P:terpenoid biosynthetic process"/>
    <property type="evidence" value="ECO:0007669"/>
    <property type="project" value="UniProtKB-UniRule"/>
</dbReference>
<reference evidence="12 13" key="1">
    <citation type="journal article" date="2016" name="Nat. Commun.">
        <title>Thousands of microbial genomes shed light on interconnected biogeochemical processes in an aquifer system.</title>
        <authorList>
            <person name="Anantharaman K."/>
            <person name="Brown C.T."/>
            <person name="Hug L.A."/>
            <person name="Sharon I."/>
            <person name="Castelle C.J."/>
            <person name="Probst A.J."/>
            <person name="Thomas B.C."/>
            <person name="Singh A."/>
            <person name="Wilkins M.J."/>
            <person name="Karaoz U."/>
            <person name="Brodie E.L."/>
            <person name="Williams K.H."/>
            <person name="Hubbard S.S."/>
            <person name="Banfield J.F."/>
        </authorList>
    </citation>
    <scope>NUCLEOTIDE SEQUENCE [LARGE SCALE GENOMIC DNA]</scope>
</reference>
<feature type="binding site" evidence="10">
    <location>
        <position position="366"/>
    </location>
    <ligand>
        <name>thiamine diphosphate</name>
        <dbReference type="ChEBI" id="CHEBI:58937"/>
    </ligand>
</feature>
<dbReference type="EC" id="2.2.1.7" evidence="10"/>
<evidence type="ECO:0000313" key="13">
    <source>
        <dbReference type="Proteomes" id="UP000178735"/>
    </source>
</evidence>
<evidence type="ECO:0000256" key="7">
    <source>
        <dbReference type="ARBA" id="ARBA00022977"/>
    </source>
</evidence>
<comment type="cofactor">
    <cofactor evidence="10">
        <name>thiamine diphosphate</name>
        <dbReference type="ChEBI" id="CHEBI:58937"/>
    </cofactor>
    <text evidence="10">Binds 1 thiamine pyrophosphate per subunit.</text>
</comment>
<dbReference type="Pfam" id="PF13292">
    <property type="entry name" value="DXP_synthase_N"/>
    <property type="match status" value="1"/>
</dbReference>
<dbReference type="InterPro" id="IPR033248">
    <property type="entry name" value="Transketolase_C"/>
</dbReference>
<accession>A0A1F7WY77</accession>
<comment type="caution">
    <text evidence="12">The sequence shown here is derived from an EMBL/GenBank/DDBJ whole genome shotgun (WGS) entry which is preliminary data.</text>
</comment>
<evidence type="ECO:0000256" key="8">
    <source>
        <dbReference type="ARBA" id="ARBA00023052"/>
    </source>
</evidence>
<dbReference type="NCBIfam" id="NF003933">
    <property type="entry name" value="PRK05444.2-2"/>
    <property type="match status" value="1"/>
</dbReference>
<dbReference type="CDD" id="cd02007">
    <property type="entry name" value="TPP_DXS"/>
    <property type="match status" value="1"/>
</dbReference>
<comment type="catalytic activity">
    <reaction evidence="10">
        <text>D-glyceraldehyde 3-phosphate + pyruvate + H(+) = 1-deoxy-D-xylulose 5-phosphate + CO2</text>
        <dbReference type="Rhea" id="RHEA:12605"/>
        <dbReference type="ChEBI" id="CHEBI:15361"/>
        <dbReference type="ChEBI" id="CHEBI:15378"/>
        <dbReference type="ChEBI" id="CHEBI:16526"/>
        <dbReference type="ChEBI" id="CHEBI:57792"/>
        <dbReference type="ChEBI" id="CHEBI:59776"/>
        <dbReference type="EC" id="2.2.1.7"/>
    </reaction>
</comment>
<comment type="pathway">
    <text evidence="1 10">Metabolic intermediate biosynthesis; 1-deoxy-D-xylulose 5-phosphate biosynthesis; 1-deoxy-D-xylulose 5-phosphate from D-glyceraldehyde 3-phosphate and pyruvate: step 1/1.</text>
</comment>
<dbReference type="Pfam" id="PF02780">
    <property type="entry name" value="Transketolase_C"/>
    <property type="match status" value="1"/>
</dbReference>
<dbReference type="NCBIfam" id="TIGR00204">
    <property type="entry name" value="dxs"/>
    <property type="match status" value="1"/>
</dbReference>
<name>A0A1F7WY77_9BACT</name>
<gene>
    <name evidence="10" type="primary">dxs</name>
    <name evidence="12" type="ORF">A2008_07015</name>
</gene>
<dbReference type="InterPro" id="IPR009014">
    <property type="entry name" value="Transketo_C/PFOR_II"/>
</dbReference>
<feature type="domain" description="Transketolase-like pyrimidine-binding" evidence="11">
    <location>
        <begin position="315"/>
        <end position="479"/>
    </location>
</feature>
<dbReference type="GO" id="GO:0000287">
    <property type="term" value="F:magnesium ion binding"/>
    <property type="evidence" value="ECO:0007669"/>
    <property type="project" value="UniProtKB-UniRule"/>
</dbReference>
<evidence type="ECO:0000256" key="10">
    <source>
        <dbReference type="HAMAP-Rule" id="MF_00315"/>
    </source>
</evidence>
<evidence type="ECO:0000259" key="11">
    <source>
        <dbReference type="SMART" id="SM00861"/>
    </source>
</evidence>
<dbReference type="CDD" id="cd07033">
    <property type="entry name" value="TPP_PYR_DXS_TK_like"/>
    <property type="match status" value="1"/>
</dbReference>
<dbReference type="Gene3D" id="3.40.50.920">
    <property type="match status" value="1"/>
</dbReference>
<dbReference type="PROSITE" id="PS00801">
    <property type="entry name" value="TRANSKETOLASE_1"/>
    <property type="match status" value="1"/>
</dbReference>
<dbReference type="GO" id="GO:0009228">
    <property type="term" value="P:thiamine biosynthetic process"/>
    <property type="evidence" value="ECO:0007669"/>
    <property type="project" value="UniProtKB-UniRule"/>
</dbReference>
<proteinExistence type="inferred from homology"/>
<dbReference type="PANTHER" id="PTHR43322">
    <property type="entry name" value="1-D-DEOXYXYLULOSE 5-PHOSPHATE SYNTHASE-RELATED"/>
    <property type="match status" value="1"/>
</dbReference>
<evidence type="ECO:0000256" key="2">
    <source>
        <dbReference type="ARBA" id="ARBA00011081"/>
    </source>
</evidence>
<evidence type="ECO:0000256" key="6">
    <source>
        <dbReference type="ARBA" id="ARBA00022842"/>
    </source>
</evidence>
<dbReference type="GO" id="GO:0008661">
    <property type="term" value="F:1-deoxy-D-xylulose-5-phosphate synthase activity"/>
    <property type="evidence" value="ECO:0007669"/>
    <property type="project" value="UniProtKB-UniRule"/>
</dbReference>
<evidence type="ECO:0000256" key="9">
    <source>
        <dbReference type="ARBA" id="ARBA00023229"/>
    </source>
</evidence>
<dbReference type="AlphaFoldDB" id="A0A1F7WY77"/>
<evidence type="ECO:0000256" key="1">
    <source>
        <dbReference type="ARBA" id="ARBA00004980"/>
    </source>
</evidence>
<dbReference type="EMBL" id="MGFH01000048">
    <property type="protein sequence ID" value="OGM07088.1"/>
    <property type="molecule type" value="Genomic_DNA"/>
</dbReference>
<feature type="binding site" evidence="10">
    <location>
        <position position="174"/>
    </location>
    <ligand>
        <name>thiamine diphosphate</name>
        <dbReference type="ChEBI" id="CHEBI:58937"/>
    </ligand>
</feature>
<dbReference type="GO" id="GO:0005829">
    <property type="term" value="C:cytosol"/>
    <property type="evidence" value="ECO:0007669"/>
    <property type="project" value="TreeGrafter"/>
</dbReference>
<dbReference type="UniPathway" id="UPA00064">
    <property type="reaction ID" value="UER00091"/>
</dbReference>
<feature type="binding site" evidence="10">
    <location>
        <begin position="146"/>
        <end position="147"/>
    </location>
    <ligand>
        <name>thiamine diphosphate</name>
        <dbReference type="ChEBI" id="CHEBI:58937"/>
    </ligand>
</feature>
<dbReference type="Gene3D" id="3.40.50.970">
    <property type="match status" value="2"/>
</dbReference>
<keyword evidence="9 10" id="KW-0414">Isoprene biosynthesis</keyword>
<comment type="function">
    <text evidence="10">Catalyzes the acyloin condensation reaction between C atoms 2 and 3 of pyruvate and glyceraldehyde 3-phosphate to yield 1-deoxy-D-xylulose-5-phosphate (DXP).</text>
</comment>
<dbReference type="STRING" id="1817813.A2008_07015"/>
<dbReference type="GO" id="GO:0019288">
    <property type="term" value="P:isopentenyl diphosphate biosynthetic process, methylerythritol 4-phosphate pathway"/>
    <property type="evidence" value="ECO:0007669"/>
    <property type="project" value="TreeGrafter"/>
</dbReference>